<evidence type="ECO:0000256" key="1">
    <source>
        <dbReference type="SAM" id="MobiDB-lite"/>
    </source>
</evidence>
<accession>A0A8K0KUI2</accession>
<dbReference type="AlphaFoldDB" id="A0A8K0KUI2"/>
<reference evidence="2" key="1">
    <citation type="submission" date="2021-07" db="EMBL/GenBank/DDBJ databases">
        <title>Elsinoe batatas strain:CRI-CJ2 Genome sequencing and assembly.</title>
        <authorList>
            <person name="Huang L."/>
        </authorList>
    </citation>
    <scope>NUCLEOTIDE SEQUENCE</scope>
    <source>
        <strain evidence="2">CRI-CJ2</strain>
    </source>
</reference>
<keyword evidence="3" id="KW-1185">Reference proteome</keyword>
<gene>
    <name evidence="2" type="ORF">KVT40_007318</name>
</gene>
<feature type="region of interest" description="Disordered" evidence="1">
    <location>
        <begin position="47"/>
        <end position="131"/>
    </location>
</feature>
<sequence>MTKQSTIQAVMATSYPLTSRMGDSPPFPTHQDAVPFQFNWRHPQRHHFHFTSAPQSSPPPSLKSDSGIIPFPRFGSPDEDCGCGAEDTKSAREGRGGRDLAVQQYSSPVDPTTAAEKERETGGNGDVMNRRYWGDDVAGEERKEVEDVVEDGVGAGEERDGDGEEQYVGDRSFSVSSDLEEADHVAFRSALSGSLEKVSSGDCGGEEMQIIKRNDDKVHADKVACGEQEKSQVLEDELAKMRCLMDGLMAESEELMRLCELILEDSGEAQTSPEDGQTRTIEKLLLARLKRVEEREDEMAAEAKGLDEKKADLVQREQRVERGEIELGKRICWLEFKEAELAMKQDAMAIRESDVANKERDVAMGERELMTKERLRAGGQEAVDQGKGPCCKKVVMV</sequence>
<name>A0A8K0KUI2_9PEZI</name>
<protein>
    <submittedName>
        <fullName evidence="2">Uncharacterized protein</fullName>
    </submittedName>
</protein>
<dbReference type="EMBL" id="JAESVG020000009">
    <property type="protein sequence ID" value="KAG8624251.1"/>
    <property type="molecule type" value="Genomic_DNA"/>
</dbReference>
<dbReference type="Proteomes" id="UP000809789">
    <property type="component" value="Unassembled WGS sequence"/>
</dbReference>
<comment type="caution">
    <text evidence="2">The sequence shown here is derived from an EMBL/GenBank/DDBJ whole genome shotgun (WGS) entry which is preliminary data.</text>
</comment>
<proteinExistence type="predicted"/>
<evidence type="ECO:0000313" key="2">
    <source>
        <dbReference type="EMBL" id="KAG8624251.1"/>
    </source>
</evidence>
<feature type="compositionally biased region" description="Basic and acidic residues" evidence="1">
    <location>
        <begin position="86"/>
        <end position="98"/>
    </location>
</feature>
<evidence type="ECO:0000313" key="3">
    <source>
        <dbReference type="Proteomes" id="UP000809789"/>
    </source>
</evidence>
<organism evidence="2 3">
    <name type="scientific">Elsinoe batatas</name>
    <dbReference type="NCBI Taxonomy" id="2601811"/>
    <lineage>
        <taxon>Eukaryota</taxon>
        <taxon>Fungi</taxon>
        <taxon>Dikarya</taxon>
        <taxon>Ascomycota</taxon>
        <taxon>Pezizomycotina</taxon>
        <taxon>Dothideomycetes</taxon>
        <taxon>Dothideomycetidae</taxon>
        <taxon>Myriangiales</taxon>
        <taxon>Elsinoaceae</taxon>
        <taxon>Elsinoe</taxon>
    </lineage>
</organism>